<feature type="domain" description="BEN" evidence="2">
    <location>
        <begin position="330"/>
        <end position="433"/>
    </location>
</feature>
<protein>
    <recommendedName>
        <fullName evidence="2">BEN domain-containing protein</fullName>
    </recommendedName>
</protein>
<feature type="compositionally biased region" description="Basic and acidic residues" evidence="1">
    <location>
        <begin position="211"/>
        <end position="223"/>
    </location>
</feature>
<reference evidence="3" key="1">
    <citation type="submission" date="2022-12" db="EMBL/GenBank/DDBJ databases">
        <title>Chromosome-level genome assembly of the bean flower thrips Megalurothrips usitatus.</title>
        <authorList>
            <person name="Ma L."/>
            <person name="Liu Q."/>
            <person name="Li H."/>
            <person name="Cai W."/>
        </authorList>
    </citation>
    <scope>NUCLEOTIDE SEQUENCE</scope>
    <source>
        <strain evidence="3">Cailab_2022a</strain>
    </source>
</reference>
<proteinExistence type="predicted"/>
<dbReference type="Gene3D" id="1.10.10.2590">
    <property type="entry name" value="BEN domain"/>
    <property type="match status" value="1"/>
</dbReference>
<evidence type="ECO:0000313" key="3">
    <source>
        <dbReference type="EMBL" id="KAJ1518920.1"/>
    </source>
</evidence>
<accession>A0AAV7WZ82</accession>
<gene>
    <name evidence="3" type="ORF">ONE63_011472</name>
</gene>
<comment type="caution">
    <text evidence="3">The sequence shown here is derived from an EMBL/GenBank/DDBJ whole genome shotgun (WGS) entry which is preliminary data.</text>
</comment>
<sequence>METFYVLYCAEDDSHALVEEQALLFDEEELSIGDEVKFFYPGHKHPLKGVIRGKSQNYKEMVSLQDKLNKISKPKRQRSFSPSRPRQAALKCMEDMNIKTIPLKSGKPKQVDSLDEQVPLESENRSSSSKRGNGIYTDSSESDDCSNSATNNKGKLDVPSDNNDSLSSDEPPLSPEEEAILAKLQSKKAARELQTLRYLSSHSDKSSLAQKSDKGRSEDKEMTGSEIFVEEEMSESKDKESKDKESKDKESQEKKESKQKKDSDKEKGKSSEKRKSDDSSSEDEAPKMKAPAKKRFKKAKHAAPLHHLAFEREHFKWKDSDPKVEKLHSSYDVFVKSKELKRLKSRAVTGTALARGAVRLVFTEEAICACSVSGKPAPGKDGVRETRTKLNSDGVDAILDFVKARLAKNKLHCSEATLKQAMANLLCEERAKVPIHSQEDIEVQV</sequence>
<feature type="region of interest" description="Disordered" evidence="1">
    <location>
        <begin position="99"/>
        <end position="300"/>
    </location>
</feature>
<dbReference type="GO" id="GO:0003677">
    <property type="term" value="F:DNA binding"/>
    <property type="evidence" value="ECO:0007669"/>
    <property type="project" value="InterPro"/>
</dbReference>
<feature type="compositionally biased region" description="Basic and acidic residues" evidence="1">
    <location>
        <begin position="234"/>
        <end position="278"/>
    </location>
</feature>
<keyword evidence="4" id="KW-1185">Reference proteome</keyword>
<evidence type="ECO:0000256" key="1">
    <source>
        <dbReference type="SAM" id="MobiDB-lite"/>
    </source>
</evidence>
<feature type="compositionally biased region" description="Basic residues" evidence="1">
    <location>
        <begin position="290"/>
        <end position="300"/>
    </location>
</feature>
<feature type="compositionally biased region" description="Polar residues" evidence="1">
    <location>
        <begin position="197"/>
        <end position="210"/>
    </location>
</feature>
<name>A0AAV7WZ82_9NEOP</name>
<dbReference type="PROSITE" id="PS51457">
    <property type="entry name" value="BEN"/>
    <property type="match status" value="1"/>
</dbReference>
<organism evidence="3 4">
    <name type="scientific">Megalurothrips usitatus</name>
    <name type="common">bean blossom thrips</name>
    <dbReference type="NCBI Taxonomy" id="439358"/>
    <lineage>
        <taxon>Eukaryota</taxon>
        <taxon>Metazoa</taxon>
        <taxon>Ecdysozoa</taxon>
        <taxon>Arthropoda</taxon>
        <taxon>Hexapoda</taxon>
        <taxon>Insecta</taxon>
        <taxon>Pterygota</taxon>
        <taxon>Neoptera</taxon>
        <taxon>Paraneoptera</taxon>
        <taxon>Thysanoptera</taxon>
        <taxon>Terebrantia</taxon>
        <taxon>Thripoidea</taxon>
        <taxon>Thripidae</taxon>
        <taxon>Megalurothrips</taxon>
    </lineage>
</organism>
<dbReference type="AlphaFoldDB" id="A0AAV7WZ82"/>
<evidence type="ECO:0000259" key="2">
    <source>
        <dbReference type="PROSITE" id="PS51457"/>
    </source>
</evidence>
<feature type="compositionally biased region" description="Polar residues" evidence="1">
    <location>
        <begin position="125"/>
        <end position="153"/>
    </location>
</feature>
<dbReference type="EMBL" id="JAPTSV010000819">
    <property type="protein sequence ID" value="KAJ1518920.1"/>
    <property type="molecule type" value="Genomic_DNA"/>
</dbReference>
<evidence type="ECO:0000313" key="4">
    <source>
        <dbReference type="Proteomes" id="UP001075354"/>
    </source>
</evidence>
<dbReference type="Proteomes" id="UP001075354">
    <property type="component" value="Unassembled WGS sequence"/>
</dbReference>
<dbReference type="InterPro" id="IPR018379">
    <property type="entry name" value="BEN_domain"/>
</dbReference>